<accession>A0A5K7YI82</accession>
<evidence type="ECO:0000313" key="2">
    <source>
        <dbReference type="Proteomes" id="UP000427906"/>
    </source>
</evidence>
<dbReference type="Pfam" id="PF12843">
    <property type="entry name" value="QSregVF_b"/>
    <property type="match status" value="1"/>
</dbReference>
<keyword evidence="2" id="KW-1185">Reference proteome</keyword>
<sequence length="65" mass="7480">MANGLRNPNHEMIKISNNPILIPRMPFGKHKGMPFSEIPRDYLEWLSGTELDEDMAYTVKKHLGV</sequence>
<reference evidence="1 2" key="1">
    <citation type="submission" date="2019-11" db="EMBL/GenBank/DDBJ databases">
        <title>Comparative genomics of hydrocarbon-degrading Desulfosarcina strains.</title>
        <authorList>
            <person name="Watanabe M."/>
            <person name="Kojima H."/>
            <person name="Fukui M."/>
        </authorList>
    </citation>
    <scope>NUCLEOTIDE SEQUENCE [LARGE SCALE GENOMIC DNA]</scope>
    <source>
        <strain evidence="1 2">PL12</strain>
    </source>
</reference>
<dbReference type="Proteomes" id="UP000427906">
    <property type="component" value="Chromosome"/>
</dbReference>
<evidence type="ECO:0000313" key="1">
    <source>
        <dbReference type="EMBL" id="BBO68846.1"/>
    </source>
</evidence>
<protein>
    <submittedName>
        <fullName evidence="1">Uncharacterized protein</fullName>
    </submittedName>
</protein>
<proteinExistence type="predicted"/>
<gene>
    <name evidence="1" type="ORF">DSCA_27760</name>
</gene>
<organism evidence="1 2">
    <name type="scientific">Desulfosarcina alkanivorans</name>
    <dbReference type="NCBI Taxonomy" id="571177"/>
    <lineage>
        <taxon>Bacteria</taxon>
        <taxon>Pseudomonadati</taxon>
        <taxon>Thermodesulfobacteriota</taxon>
        <taxon>Desulfobacteria</taxon>
        <taxon>Desulfobacterales</taxon>
        <taxon>Desulfosarcinaceae</taxon>
        <taxon>Desulfosarcina</taxon>
    </lineage>
</organism>
<name>A0A5K7YI82_9BACT</name>
<dbReference type="KEGG" id="dalk:DSCA_27760"/>
<dbReference type="EMBL" id="AP021874">
    <property type="protein sequence ID" value="BBO68846.1"/>
    <property type="molecule type" value="Genomic_DNA"/>
</dbReference>
<dbReference type="InterPro" id="IPR024530">
    <property type="entry name" value="QSregVF_b"/>
</dbReference>
<dbReference type="AlphaFoldDB" id="A0A5K7YI82"/>
<dbReference type="RefSeq" id="WP_155316952.1">
    <property type="nucleotide sequence ID" value="NZ_AP021874.1"/>
</dbReference>
<dbReference type="OrthoDB" id="9804290at2"/>